<dbReference type="PANTHER" id="PTHR42754:SF1">
    <property type="entry name" value="LIPOPROTEIN"/>
    <property type="match status" value="1"/>
</dbReference>
<protein>
    <recommendedName>
        <fullName evidence="2">Bulb-type lectin domain-containing protein</fullName>
    </recommendedName>
</protein>
<dbReference type="PANTHER" id="PTHR42754">
    <property type="entry name" value="ENDOGLUCANASE"/>
    <property type="match status" value="1"/>
</dbReference>
<organism evidence="1">
    <name type="scientific">marine sediment metagenome</name>
    <dbReference type="NCBI Taxonomy" id="412755"/>
    <lineage>
        <taxon>unclassified sequences</taxon>
        <taxon>metagenomes</taxon>
        <taxon>ecological metagenomes</taxon>
    </lineage>
</organism>
<comment type="caution">
    <text evidence="1">The sequence shown here is derived from an EMBL/GenBank/DDBJ whole genome shotgun (WGS) entry which is preliminary data.</text>
</comment>
<dbReference type="AlphaFoldDB" id="X1E9V7"/>
<dbReference type="EMBL" id="BART01037027">
    <property type="protein sequence ID" value="GAH05438.1"/>
    <property type="molecule type" value="Genomic_DNA"/>
</dbReference>
<name>X1E9V7_9ZZZZ</name>
<accession>X1E9V7</accession>
<gene>
    <name evidence="1" type="ORF">S01H4_62157</name>
</gene>
<sequence>MAGMTDIYGAGDYDYWVLKYDSSGTVVWQKTYGGSSSDYARSIQQTSDGGYIVAGMTDSYGAGDSDFWVQKLDSSGNISGCGIIFTSTAIVTDTSSSITETPATGSSTSAVANDSSAAAQDSNANSLVICEFGAPGCFPNDDWCFTTGNPDDCCSEMCGLY</sequence>
<feature type="non-terminal residue" evidence="1">
    <location>
        <position position="161"/>
    </location>
</feature>
<reference evidence="1" key="1">
    <citation type="journal article" date="2014" name="Front. Microbiol.">
        <title>High frequency of phylogenetically diverse reductive dehalogenase-homologous genes in deep subseafloor sedimentary metagenomes.</title>
        <authorList>
            <person name="Kawai M."/>
            <person name="Futagami T."/>
            <person name="Toyoda A."/>
            <person name="Takaki Y."/>
            <person name="Nishi S."/>
            <person name="Hori S."/>
            <person name="Arai W."/>
            <person name="Tsubouchi T."/>
            <person name="Morono Y."/>
            <person name="Uchiyama I."/>
            <person name="Ito T."/>
            <person name="Fujiyama A."/>
            <person name="Inagaki F."/>
            <person name="Takami H."/>
        </authorList>
    </citation>
    <scope>NUCLEOTIDE SEQUENCE</scope>
    <source>
        <strain evidence="1">Expedition CK06-06</strain>
    </source>
</reference>
<evidence type="ECO:0000313" key="1">
    <source>
        <dbReference type="EMBL" id="GAH05438.1"/>
    </source>
</evidence>
<proteinExistence type="predicted"/>
<evidence type="ECO:0008006" key="2">
    <source>
        <dbReference type="Google" id="ProtNLM"/>
    </source>
</evidence>